<organism evidence="1 2">
    <name type="scientific">Mucuna pruriens</name>
    <name type="common">Velvet bean</name>
    <name type="synonym">Dolichos pruriens</name>
    <dbReference type="NCBI Taxonomy" id="157652"/>
    <lineage>
        <taxon>Eukaryota</taxon>
        <taxon>Viridiplantae</taxon>
        <taxon>Streptophyta</taxon>
        <taxon>Embryophyta</taxon>
        <taxon>Tracheophyta</taxon>
        <taxon>Spermatophyta</taxon>
        <taxon>Magnoliopsida</taxon>
        <taxon>eudicotyledons</taxon>
        <taxon>Gunneridae</taxon>
        <taxon>Pentapetalae</taxon>
        <taxon>rosids</taxon>
        <taxon>fabids</taxon>
        <taxon>Fabales</taxon>
        <taxon>Fabaceae</taxon>
        <taxon>Papilionoideae</taxon>
        <taxon>50 kb inversion clade</taxon>
        <taxon>NPAAA clade</taxon>
        <taxon>indigoferoid/millettioid clade</taxon>
        <taxon>Phaseoleae</taxon>
        <taxon>Mucuna</taxon>
    </lineage>
</organism>
<protein>
    <submittedName>
        <fullName evidence="1">Uncharacterized protein</fullName>
    </submittedName>
</protein>
<evidence type="ECO:0000313" key="2">
    <source>
        <dbReference type="Proteomes" id="UP000257109"/>
    </source>
</evidence>
<dbReference type="Proteomes" id="UP000257109">
    <property type="component" value="Unassembled WGS sequence"/>
</dbReference>
<feature type="non-terminal residue" evidence="1">
    <location>
        <position position="1"/>
    </location>
</feature>
<gene>
    <name evidence="1" type="ORF">CR513_18893</name>
</gene>
<proteinExistence type="predicted"/>
<evidence type="ECO:0000313" key="1">
    <source>
        <dbReference type="EMBL" id="RDX98212.1"/>
    </source>
</evidence>
<dbReference type="AlphaFoldDB" id="A0A371H5W5"/>
<sequence length="172" mass="19404">MDLQDLQPPFLCCKDYTSKKPIVEECSLLINGVESRAAKNPKGKKAIDIVFMPSFWNDVVYALKAIDPIVHVLSNPNIEMDCEVLEDLYKCIDKLSENDEFVDHIHNELSIYKSVGGMFGNPAAVRKRMLMALSLTCSSSECEHNCSTFEHDLDDSNEWIVRELDGDGDVED</sequence>
<dbReference type="OrthoDB" id="2013475at2759"/>
<accession>A0A371H5W5</accession>
<comment type="caution">
    <text evidence="1">The sequence shown here is derived from an EMBL/GenBank/DDBJ whole genome shotgun (WGS) entry which is preliminary data.</text>
</comment>
<dbReference type="EMBL" id="QJKJ01003492">
    <property type="protein sequence ID" value="RDX98212.1"/>
    <property type="molecule type" value="Genomic_DNA"/>
</dbReference>
<reference evidence="1" key="1">
    <citation type="submission" date="2018-05" db="EMBL/GenBank/DDBJ databases">
        <title>Draft genome of Mucuna pruriens seed.</title>
        <authorList>
            <person name="Nnadi N.E."/>
            <person name="Vos R."/>
            <person name="Hasami M.H."/>
            <person name="Devisetty U.K."/>
            <person name="Aguiy J.C."/>
        </authorList>
    </citation>
    <scope>NUCLEOTIDE SEQUENCE [LARGE SCALE GENOMIC DNA]</scope>
    <source>
        <strain evidence="1">JCA_2017</strain>
    </source>
</reference>
<keyword evidence="2" id="KW-1185">Reference proteome</keyword>
<name>A0A371H5W5_MUCPR</name>